<evidence type="ECO:0000313" key="4">
    <source>
        <dbReference type="Proteomes" id="UP000574276"/>
    </source>
</evidence>
<dbReference type="GO" id="GO:0016887">
    <property type="term" value="F:ATP hydrolysis activity"/>
    <property type="evidence" value="ECO:0007669"/>
    <property type="project" value="InterPro"/>
</dbReference>
<comment type="caution">
    <text evidence="3">The sequence shown here is derived from an EMBL/GenBank/DDBJ whole genome shotgun (WGS) entry which is preliminary data.</text>
</comment>
<dbReference type="SUPFAM" id="SSF52540">
    <property type="entry name" value="P-loop containing nucleoside triphosphate hydrolases"/>
    <property type="match status" value="1"/>
</dbReference>
<evidence type="ECO:0000256" key="1">
    <source>
        <dbReference type="SAM" id="Coils"/>
    </source>
</evidence>
<protein>
    <submittedName>
        <fullName evidence="3">AAA family ATPase</fullName>
    </submittedName>
</protein>
<reference evidence="3 4" key="1">
    <citation type="submission" date="2020-07" db="EMBL/GenBank/DDBJ databases">
        <title>Characterization and genome sequencing of isolate MD1, a novel member within the family Lachnospiraceae.</title>
        <authorList>
            <person name="Rettenmaier R."/>
            <person name="Di Bello L."/>
            <person name="Zinser C."/>
            <person name="Scheitz K."/>
            <person name="Liebl W."/>
            <person name="Zverlov V."/>
        </authorList>
    </citation>
    <scope>NUCLEOTIDE SEQUENCE [LARGE SCALE GENOMIC DNA]</scope>
    <source>
        <strain evidence="3 4">MD1</strain>
    </source>
</reference>
<evidence type="ECO:0000313" key="3">
    <source>
        <dbReference type="EMBL" id="MBB2181764.1"/>
    </source>
</evidence>
<dbReference type="Proteomes" id="UP000574276">
    <property type="component" value="Unassembled WGS sequence"/>
</dbReference>
<dbReference type="RefSeq" id="WP_228351519.1">
    <property type="nucleotide sequence ID" value="NZ_JACEGA010000001.1"/>
</dbReference>
<dbReference type="GO" id="GO:0000731">
    <property type="term" value="P:DNA synthesis involved in DNA repair"/>
    <property type="evidence" value="ECO:0007669"/>
    <property type="project" value="TreeGrafter"/>
</dbReference>
<dbReference type="Pfam" id="PF13476">
    <property type="entry name" value="AAA_23"/>
    <property type="match status" value="1"/>
</dbReference>
<feature type="coiled-coil region" evidence="1">
    <location>
        <begin position="207"/>
        <end position="255"/>
    </location>
</feature>
<accession>A0A839JWY8</accession>
<dbReference type="AlphaFoldDB" id="A0A839JWY8"/>
<dbReference type="GO" id="GO:0006302">
    <property type="term" value="P:double-strand break repair"/>
    <property type="evidence" value="ECO:0007669"/>
    <property type="project" value="InterPro"/>
</dbReference>
<keyword evidence="1" id="KW-0175">Coiled coil</keyword>
<organism evidence="3 4">
    <name type="scientific">Variimorphobacter saccharofermentans</name>
    <dbReference type="NCBI Taxonomy" id="2755051"/>
    <lineage>
        <taxon>Bacteria</taxon>
        <taxon>Bacillati</taxon>
        <taxon>Bacillota</taxon>
        <taxon>Clostridia</taxon>
        <taxon>Lachnospirales</taxon>
        <taxon>Lachnospiraceae</taxon>
        <taxon>Variimorphobacter</taxon>
    </lineage>
</organism>
<dbReference type="Gene3D" id="3.40.50.300">
    <property type="entry name" value="P-loop containing nucleotide triphosphate hydrolases"/>
    <property type="match status" value="2"/>
</dbReference>
<feature type="domain" description="Rad50/SbcC-type AAA" evidence="2">
    <location>
        <begin position="5"/>
        <end position="253"/>
    </location>
</feature>
<dbReference type="PANTHER" id="PTHR32182">
    <property type="entry name" value="DNA REPLICATION AND REPAIR PROTEIN RECF"/>
    <property type="match status" value="1"/>
</dbReference>
<dbReference type="InterPro" id="IPR038729">
    <property type="entry name" value="Rad50/SbcC_AAA"/>
</dbReference>
<dbReference type="InterPro" id="IPR027417">
    <property type="entry name" value="P-loop_NTPase"/>
</dbReference>
<dbReference type="PANTHER" id="PTHR32182:SF0">
    <property type="entry name" value="DNA REPLICATION AND REPAIR PROTEIN RECF"/>
    <property type="match status" value="1"/>
</dbReference>
<gene>
    <name evidence="3" type="ORF">H0486_02580</name>
</gene>
<sequence>MKINKIVLYNFNSYEGLNEFDFTSDDSNKNIILIGGKNGAGKTSLFTAIKIALYGPLSFGYVGVNPKYIAKIKDCINSKAFQQDVVESRVQISVSLMVEREVKEYEITREWDYTKQKLEEKYYVKTDGCLLDEQELSYFQNYLQGMIPPDLFEFFLFDGEEVGSIFSTSTYNSYVKNAIYTLCGLDIFEIIRKYTTGYAGKAESTDEEEIYAQYEELRKNAEEIETSYTELEAQIEADKDELEKVETELMEVETAFKNAGGITEVERQALLKEFSEMEHTKTEALTKIKMFVEGLMPFFILRDFTGRISDQLDFEEKGEIYYYVQQKLKKQEIKNTLNGNQEVSDATVDALMEFLLKKFKPKGFKEGAQPVHDLSKEDSGRVNAMISAIDDFDVEAMVKLVGKRKAAADRTMEINRILKNAMKDEDARRFAEKENVLLKRKDEILSRIHKFEMRLNTVKEELTIAIQQRNHAFQSIKDKARNKHVFELSTGLSQMMGMMLENKSESIKRDLEKLIVQNLQRIYRKNNLITHIEIEDDFQFNLYQNVKYSTTELLYLLKNLGKEVFAQEIGKQGMKLLCDEYKVDTVPQLQQAIEAEKKKKSLDLFKRIDISRLSKGERQIFILSLYWAIIELSGQDIPFIIDTPYARIDANHRREISEKFFPNISKQVVILSTDEEINEEYYEIIKPYIAKEYLLINDESQNRTTVENHYFFEV</sequence>
<keyword evidence="4" id="KW-1185">Reference proteome</keyword>
<dbReference type="EMBL" id="JACEGA010000001">
    <property type="protein sequence ID" value="MBB2181764.1"/>
    <property type="molecule type" value="Genomic_DNA"/>
</dbReference>
<proteinExistence type="predicted"/>
<evidence type="ECO:0000259" key="2">
    <source>
        <dbReference type="Pfam" id="PF13476"/>
    </source>
</evidence>
<name>A0A839JWY8_9FIRM</name>